<keyword evidence="3" id="KW-0812">Transmembrane</keyword>
<dbReference type="PANTHER" id="PTHR47691:SF3">
    <property type="entry name" value="HTH-TYPE TRANSCRIPTIONAL REGULATOR RV0890C-RELATED"/>
    <property type="match status" value="1"/>
</dbReference>
<dbReference type="InterPro" id="IPR036388">
    <property type="entry name" value="WH-like_DNA-bd_sf"/>
</dbReference>
<dbReference type="SUPFAM" id="SSF48452">
    <property type="entry name" value="TPR-like"/>
    <property type="match status" value="1"/>
</dbReference>
<feature type="transmembrane region" description="Helical" evidence="3">
    <location>
        <begin position="112"/>
        <end position="131"/>
    </location>
</feature>
<keyword evidence="3" id="KW-1133">Transmembrane helix</keyword>
<dbReference type="PATRIC" id="fig|28229.3.peg.3183"/>
<dbReference type="SMART" id="SM00028">
    <property type="entry name" value="TPR"/>
    <property type="match status" value="3"/>
</dbReference>
<dbReference type="AlphaFoldDB" id="A0A099KKQ7"/>
<feature type="domain" description="OmpR/PhoB-type" evidence="4">
    <location>
        <begin position="1"/>
        <end position="93"/>
    </location>
</feature>
<evidence type="ECO:0000313" key="6">
    <source>
        <dbReference type="Proteomes" id="UP000029868"/>
    </source>
</evidence>
<dbReference type="OrthoDB" id="5696122at2"/>
<dbReference type="GO" id="GO:0006355">
    <property type="term" value="P:regulation of DNA-templated transcription"/>
    <property type="evidence" value="ECO:0007669"/>
    <property type="project" value="InterPro"/>
</dbReference>
<reference evidence="5 6" key="1">
    <citation type="submission" date="2014-08" db="EMBL/GenBank/DDBJ databases">
        <title>Genomic and Phenotypic Diversity of Colwellia psychrerythraea strains from Disparate Marine Basins.</title>
        <authorList>
            <person name="Techtmann S.M."/>
            <person name="Stelling S.C."/>
            <person name="Utturkar S.M."/>
            <person name="Alshibli N."/>
            <person name="Harris A."/>
            <person name="Brown S.D."/>
            <person name="Hazen T.C."/>
        </authorList>
    </citation>
    <scope>NUCLEOTIDE SEQUENCE [LARGE SCALE GENOMIC DNA]</scope>
    <source>
        <strain evidence="5 6">GAB14E</strain>
    </source>
</reference>
<keyword evidence="3" id="KW-0472">Membrane</keyword>
<keyword evidence="1 2" id="KW-0238">DNA-binding</keyword>
<dbReference type="SMART" id="SM00862">
    <property type="entry name" value="Trans_reg_C"/>
    <property type="match status" value="1"/>
</dbReference>
<dbReference type="Pfam" id="PF00486">
    <property type="entry name" value="Trans_reg_C"/>
    <property type="match status" value="1"/>
</dbReference>
<protein>
    <submittedName>
        <fullName evidence="5">Transcriptional regulator, CadC</fullName>
    </submittedName>
</protein>
<comment type="caution">
    <text evidence="5">The sequence shown here is derived from an EMBL/GenBank/DDBJ whole genome shotgun (WGS) entry which is preliminary data.</text>
</comment>
<organism evidence="5 6">
    <name type="scientific">Colwellia psychrerythraea</name>
    <name type="common">Vibrio psychroerythus</name>
    <dbReference type="NCBI Taxonomy" id="28229"/>
    <lineage>
        <taxon>Bacteria</taxon>
        <taxon>Pseudomonadati</taxon>
        <taxon>Pseudomonadota</taxon>
        <taxon>Gammaproteobacteria</taxon>
        <taxon>Alteromonadales</taxon>
        <taxon>Colwelliaceae</taxon>
        <taxon>Colwellia</taxon>
    </lineage>
</organism>
<dbReference type="EMBL" id="JQEC01000044">
    <property type="protein sequence ID" value="KGJ90860.1"/>
    <property type="molecule type" value="Genomic_DNA"/>
</dbReference>
<feature type="DNA-binding region" description="OmpR/PhoB-type" evidence="2">
    <location>
        <begin position="1"/>
        <end position="93"/>
    </location>
</feature>
<dbReference type="PANTHER" id="PTHR47691">
    <property type="entry name" value="REGULATOR-RELATED"/>
    <property type="match status" value="1"/>
</dbReference>
<dbReference type="SUPFAM" id="SSF46894">
    <property type="entry name" value="C-terminal effector domain of the bipartite response regulators"/>
    <property type="match status" value="1"/>
</dbReference>
<evidence type="ECO:0000313" key="5">
    <source>
        <dbReference type="EMBL" id="KGJ90860.1"/>
    </source>
</evidence>
<dbReference type="Gene3D" id="1.25.40.10">
    <property type="entry name" value="Tetratricopeptide repeat domain"/>
    <property type="match status" value="1"/>
</dbReference>
<dbReference type="InterPro" id="IPR011990">
    <property type="entry name" value="TPR-like_helical_dom_sf"/>
</dbReference>
<name>A0A099KKQ7_COLPS</name>
<dbReference type="GO" id="GO:0003677">
    <property type="term" value="F:DNA binding"/>
    <property type="evidence" value="ECO:0007669"/>
    <property type="project" value="UniProtKB-UniRule"/>
</dbReference>
<evidence type="ECO:0000259" key="4">
    <source>
        <dbReference type="PROSITE" id="PS51755"/>
    </source>
</evidence>
<dbReference type="InterPro" id="IPR001867">
    <property type="entry name" value="OmpR/PhoB-type_DNA-bd"/>
</dbReference>
<accession>A0A099KKQ7</accession>
<dbReference type="InterPro" id="IPR016032">
    <property type="entry name" value="Sig_transdc_resp-reg_C-effctor"/>
</dbReference>
<dbReference type="InterPro" id="IPR019734">
    <property type="entry name" value="TPR_rpt"/>
</dbReference>
<dbReference type="RefSeq" id="WP_033083186.1">
    <property type="nucleotide sequence ID" value="NZ_JQEC01000044.1"/>
</dbReference>
<evidence type="ECO:0000256" key="3">
    <source>
        <dbReference type="SAM" id="Phobius"/>
    </source>
</evidence>
<dbReference type="GO" id="GO:0000160">
    <property type="term" value="P:phosphorelay signal transduction system"/>
    <property type="evidence" value="ECO:0007669"/>
    <property type="project" value="InterPro"/>
</dbReference>
<dbReference type="PROSITE" id="PS51755">
    <property type="entry name" value="OMPR_PHOB"/>
    <property type="match status" value="1"/>
</dbReference>
<evidence type="ECO:0000256" key="1">
    <source>
        <dbReference type="ARBA" id="ARBA00023125"/>
    </source>
</evidence>
<dbReference type="Proteomes" id="UP000029868">
    <property type="component" value="Unassembled WGS sequence"/>
</dbReference>
<proteinExistence type="predicted"/>
<dbReference type="Gene3D" id="1.10.10.10">
    <property type="entry name" value="Winged helix-like DNA-binding domain superfamily/Winged helix DNA-binding domain"/>
    <property type="match status" value="1"/>
</dbReference>
<sequence>MRFTFNDIELNLTAGLLIKDGQTISIRAKTLLVLKYLIAEKDHVVTKQALLAEVWHDVVVQEQVLVQSIKEIRDLLGSHVIKTYPRQGYQWTAELSEITNERSIFGRSVNTSYLALITALILLTFIGLFIYQTSQSNHQSSSKERFTVALLPVINDMPDDIHDWVPLQGMDYISQSLTKNTQLQLIPRTQLLQSIPLSKQTKLQNSVNPDPQELRALTQTLNVDLLVQTTLRGYPQDFQLDYSFYLARRVEQGVILSSNIRDAFTQLVQRITQRFAPDTAQISQPYISDFSNEAFARGIALYLQRDYVQATTFFSSALQTNNDLLAARRFLAASYINSGDTEQGIILMKENIAQARQKKMPREEIRSHLMIGVLLIHQYEKDSLTHHDLSKAERYILLTKKLAEQYHDALFIAYAHEELAKIKRLQLQYHEAIPLLKKAIQYHKEFKGSYGQTRALIELALIAYAQGKTELGGNYFTQATTIAYKDGVATNKVAILLAQAQVALNAKQIEAAQNYAKHAKNIAIEAKNNILIARVTAWQDDSNTYQVN</sequence>
<evidence type="ECO:0000256" key="2">
    <source>
        <dbReference type="PROSITE-ProRule" id="PRU01091"/>
    </source>
</evidence>
<gene>
    <name evidence="5" type="ORF">GAB14E_0524</name>
</gene>